<dbReference type="Proteomes" id="UP000315295">
    <property type="component" value="Unassembled WGS sequence"/>
</dbReference>
<gene>
    <name evidence="1" type="ORF">C1H46_022088</name>
</gene>
<dbReference type="AlphaFoldDB" id="A0A540M0L3"/>
<comment type="caution">
    <text evidence="1">The sequence shown here is derived from an EMBL/GenBank/DDBJ whole genome shotgun (WGS) entry which is preliminary data.</text>
</comment>
<name>A0A540M0L3_MALBA</name>
<reference evidence="1 2" key="1">
    <citation type="journal article" date="2019" name="G3 (Bethesda)">
        <title>Sequencing of a Wild Apple (Malus baccata) Genome Unravels the Differences Between Cultivated and Wild Apple Species Regarding Disease Resistance and Cold Tolerance.</title>
        <authorList>
            <person name="Chen X."/>
        </authorList>
    </citation>
    <scope>NUCLEOTIDE SEQUENCE [LARGE SCALE GENOMIC DNA]</scope>
    <source>
        <strain evidence="2">cv. Shandingzi</strain>
        <tissue evidence="1">Leaves</tissue>
    </source>
</reference>
<protein>
    <submittedName>
        <fullName evidence="1">Uncharacterized protein</fullName>
    </submittedName>
</protein>
<organism evidence="1 2">
    <name type="scientific">Malus baccata</name>
    <name type="common">Siberian crab apple</name>
    <name type="synonym">Pyrus baccata</name>
    <dbReference type="NCBI Taxonomy" id="106549"/>
    <lineage>
        <taxon>Eukaryota</taxon>
        <taxon>Viridiplantae</taxon>
        <taxon>Streptophyta</taxon>
        <taxon>Embryophyta</taxon>
        <taxon>Tracheophyta</taxon>
        <taxon>Spermatophyta</taxon>
        <taxon>Magnoliopsida</taxon>
        <taxon>eudicotyledons</taxon>
        <taxon>Gunneridae</taxon>
        <taxon>Pentapetalae</taxon>
        <taxon>rosids</taxon>
        <taxon>fabids</taxon>
        <taxon>Rosales</taxon>
        <taxon>Rosaceae</taxon>
        <taxon>Amygdaloideae</taxon>
        <taxon>Maleae</taxon>
        <taxon>Malus</taxon>
    </lineage>
</organism>
<sequence length="82" mass="10037">MQPIEIWLTETLRRYKGTSTKYSESLRKNFTYILFEFRVIVRPLKSQCASSSKYKNTNDILYFIDNIILIYIRNERKFWPMD</sequence>
<proteinExistence type="predicted"/>
<dbReference type="EMBL" id="VIEB01000395">
    <property type="protein sequence ID" value="TQD92290.1"/>
    <property type="molecule type" value="Genomic_DNA"/>
</dbReference>
<keyword evidence="2" id="KW-1185">Reference proteome</keyword>
<accession>A0A540M0L3</accession>
<evidence type="ECO:0000313" key="2">
    <source>
        <dbReference type="Proteomes" id="UP000315295"/>
    </source>
</evidence>
<evidence type="ECO:0000313" key="1">
    <source>
        <dbReference type="EMBL" id="TQD92290.1"/>
    </source>
</evidence>